<keyword evidence="2" id="KW-1185">Reference proteome</keyword>
<organism evidence="1 2">
    <name type="scientific">Candidatus Chloroploca asiatica</name>
    <dbReference type="NCBI Taxonomy" id="1506545"/>
    <lineage>
        <taxon>Bacteria</taxon>
        <taxon>Bacillati</taxon>
        <taxon>Chloroflexota</taxon>
        <taxon>Chloroflexia</taxon>
        <taxon>Chloroflexales</taxon>
        <taxon>Chloroflexineae</taxon>
        <taxon>Oscillochloridaceae</taxon>
        <taxon>Candidatus Chloroploca</taxon>
    </lineage>
</organism>
<proteinExistence type="predicted"/>
<sequence length="75" mass="8546">MTTPTLERIETDIAQLSLAEQLWLMERLAHRIRQFSLRPLRVQEADLAAMAADESIQQEVQHIAAEFAVTEQDGL</sequence>
<evidence type="ECO:0000313" key="1">
    <source>
        <dbReference type="EMBL" id="PDV97147.1"/>
    </source>
</evidence>
<protein>
    <submittedName>
        <fullName evidence="1">Uncharacterized protein</fullName>
    </submittedName>
</protein>
<reference evidence="1 2" key="1">
    <citation type="submission" date="2016-05" db="EMBL/GenBank/DDBJ databases">
        <authorList>
            <person name="Lavstsen T."/>
            <person name="Jespersen J.S."/>
        </authorList>
    </citation>
    <scope>NUCLEOTIDE SEQUENCE [LARGE SCALE GENOMIC DNA]</scope>
    <source>
        <strain evidence="1 2">B7-9</strain>
    </source>
</reference>
<dbReference type="RefSeq" id="WP_097654749.1">
    <property type="nucleotide sequence ID" value="NZ_LYXE01000160.1"/>
</dbReference>
<name>A0A2H3L1W5_9CHLR</name>
<dbReference type="AlphaFoldDB" id="A0A2H3L1W5"/>
<accession>A0A2H3L1W5</accession>
<dbReference type="EMBL" id="LYXE01000160">
    <property type="protein sequence ID" value="PDV97147.1"/>
    <property type="molecule type" value="Genomic_DNA"/>
</dbReference>
<gene>
    <name evidence="1" type="ORF">A9Q02_22575</name>
</gene>
<dbReference type="OrthoDB" id="573956at2"/>
<dbReference type="Proteomes" id="UP000220922">
    <property type="component" value="Unassembled WGS sequence"/>
</dbReference>
<evidence type="ECO:0000313" key="2">
    <source>
        <dbReference type="Proteomes" id="UP000220922"/>
    </source>
</evidence>
<comment type="caution">
    <text evidence="1">The sequence shown here is derived from an EMBL/GenBank/DDBJ whole genome shotgun (WGS) entry which is preliminary data.</text>
</comment>